<organism evidence="4 5">
    <name type="scientific">Desulfurococcus mucosus (strain ATCC 35584 / DSM 2162 / JCM 9187 / O7/1)</name>
    <dbReference type="NCBI Taxonomy" id="765177"/>
    <lineage>
        <taxon>Archaea</taxon>
        <taxon>Thermoproteota</taxon>
        <taxon>Thermoprotei</taxon>
        <taxon>Desulfurococcales</taxon>
        <taxon>Desulfurococcaceae</taxon>
        <taxon>Desulfurococcus</taxon>
    </lineage>
</organism>
<dbReference type="GO" id="GO:0005524">
    <property type="term" value="F:ATP binding"/>
    <property type="evidence" value="ECO:0007669"/>
    <property type="project" value="UniProtKB-KW"/>
</dbReference>
<evidence type="ECO:0000313" key="5">
    <source>
        <dbReference type="Proteomes" id="UP000001068"/>
    </source>
</evidence>
<reference evidence="4 5" key="2">
    <citation type="journal article" date="2011" name="Stand. Genomic Sci.">
        <title>Complete genome sequence of Desulfurococcus mucosus type strain (O7/1).</title>
        <authorList>
            <person name="Wirth R."/>
            <person name="Chertkov O."/>
            <person name="Held B."/>
            <person name="Lapidus A."/>
            <person name="Nolan M."/>
            <person name="Lucas S."/>
            <person name="Hammon N."/>
            <person name="Deshpande S."/>
            <person name="Cheng J.F."/>
            <person name="Tapia R."/>
            <person name="Han C."/>
            <person name="Goodwin L."/>
            <person name="Pitluck S."/>
            <person name="Liolios K."/>
            <person name="Ioanna P."/>
            <person name="Ivanova N."/>
            <person name="Mavromatis K."/>
            <person name="Mikhailova N."/>
            <person name="Pati A."/>
            <person name="Chen A."/>
            <person name="Palaniappan K."/>
            <person name="Land M."/>
            <person name="Hauser L."/>
            <person name="Chang Y.J."/>
            <person name="Jeffries C.D."/>
            <person name="Bilek Y."/>
            <person name="Hader T."/>
            <person name="Rohde M."/>
            <person name="Spring S."/>
            <person name="Sikorski J."/>
            <person name="Goker M."/>
            <person name="Woyke T."/>
            <person name="Bristow J."/>
            <person name="Eisen J.A."/>
            <person name="Markowitz V."/>
            <person name="Hugenholtz P."/>
            <person name="Kyrpides N.C."/>
            <person name="Klenk H.P."/>
        </authorList>
    </citation>
    <scope>NUCLEOTIDE SEQUENCE [LARGE SCALE GENOMIC DNA]</scope>
    <source>
        <strain evidence="5">ATCC 35584 / DSM 2162 / JCM 9187 / O7/1</strain>
    </source>
</reference>
<dbReference type="NCBIfam" id="TIGR01978">
    <property type="entry name" value="sufC"/>
    <property type="match status" value="1"/>
</dbReference>
<dbReference type="STRING" id="765177.Desmu_0160"/>
<dbReference type="eggNOG" id="arCOG04236">
    <property type="taxonomic scope" value="Archaea"/>
</dbReference>
<name>E8R7I4_DESM0</name>
<evidence type="ECO:0000259" key="3">
    <source>
        <dbReference type="PROSITE" id="PS50893"/>
    </source>
</evidence>
<keyword evidence="1" id="KW-0547">Nucleotide-binding</keyword>
<reference evidence="5" key="1">
    <citation type="submission" date="2010-11" db="EMBL/GenBank/DDBJ databases">
        <title>The complete genome of Desulfurococcus mucosus DSM 2162.</title>
        <authorList>
            <consortium name="US DOE Joint Genome Institute (JGI-PGF)"/>
            <person name="Lucas S."/>
            <person name="Copeland A."/>
            <person name="Lapidus A."/>
            <person name="Bruce D."/>
            <person name="Goodwin L."/>
            <person name="Pitluck S."/>
            <person name="Kyrpides N."/>
            <person name="Mavromatis K."/>
            <person name="Pagani I."/>
            <person name="Ivanova N."/>
            <person name="Ovchinnikova G."/>
            <person name="Chertkov O."/>
            <person name="Held B."/>
            <person name="Brettin T."/>
            <person name="Detter J.C."/>
            <person name="Tapia R."/>
            <person name="Han C."/>
            <person name="Land M."/>
            <person name="Hauser L."/>
            <person name="Markowitz V."/>
            <person name="Cheng J.-F."/>
            <person name="Hugenholtz P."/>
            <person name="Woyke T."/>
            <person name="Wu D."/>
            <person name="Wirth R."/>
            <person name="Bilek Y."/>
            <person name="Hader T."/>
            <person name="Klenk H.-P."/>
            <person name="Eisen J.A."/>
        </authorList>
    </citation>
    <scope>NUCLEOTIDE SEQUENCE [LARGE SCALE GENOMIC DNA]</scope>
    <source>
        <strain evidence="5">ATCC 35584 / DSM 2162 / JCM 9187 / O7/1</strain>
    </source>
</reference>
<dbReference type="Pfam" id="PF00005">
    <property type="entry name" value="ABC_tran"/>
    <property type="match status" value="1"/>
</dbReference>
<dbReference type="InterPro" id="IPR027417">
    <property type="entry name" value="P-loop_NTPase"/>
</dbReference>
<proteinExistence type="predicted"/>
<dbReference type="Proteomes" id="UP000001068">
    <property type="component" value="Chromosome"/>
</dbReference>
<gene>
    <name evidence="4" type="ordered locus">Desmu_0160</name>
</gene>
<accession>E8R7I4</accession>
<dbReference type="Gene3D" id="3.40.50.300">
    <property type="entry name" value="P-loop containing nucleotide triphosphate hydrolases"/>
    <property type="match status" value="1"/>
</dbReference>
<evidence type="ECO:0000256" key="2">
    <source>
        <dbReference type="ARBA" id="ARBA00022840"/>
    </source>
</evidence>
<evidence type="ECO:0000313" key="4">
    <source>
        <dbReference type="EMBL" id="ADV64479.1"/>
    </source>
</evidence>
<dbReference type="EMBL" id="CP002363">
    <property type="protein sequence ID" value="ADV64479.1"/>
    <property type="molecule type" value="Genomic_DNA"/>
</dbReference>
<dbReference type="InterPro" id="IPR003593">
    <property type="entry name" value="AAA+_ATPase"/>
</dbReference>
<dbReference type="InterPro" id="IPR003439">
    <property type="entry name" value="ABC_transporter-like_ATP-bd"/>
</dbReference>
<dbReference type="GeneID" id="10152848"/>
<dbReference type="KEGG" id="dmu:Desmu_0160"/>
<dbReference type="PANTHER" id="PTHR43204:SF1">
    <property type="entry name" value="ABC TRANSPORTER I FAMILY MEMBER 6, CHLOROPLASTIC"/>
    <property type="match status" value="1"/>
</dbReference>
<protein>
    <submittedName>
        <fullName evidence="4">FeS assembly ATPase SufC</fullName>
    </submittedName>
</protein>
<dbReference type="PROSITE" id="PS50893">
    <property type="entry name" value="ABC_TRANSPORTER_2"/>
    <property type="match status" value="1"/>
</dbReference>
<feature type="domain" description="ABC transporter" evidence="3">
    <location>
        <begin position="2"/>
        <end position="244"/>
    </location>
</feature>
<keyword evidence="5" id="KW-1185">Reference proteome</keyword>
<dbReference type="PANTHER" id="PTHR43204">
    <property type="entry name" value="ABC TRANSPORTER I FAMILY MEMBER 6, CHLOROPLASTIC"/>
    <property type="match status" value="1"/>
</dbReference>
<dbReference type="HOGENOM" id="CLU_000604_48_1_2"/>
<sequence length="244" mass="26277">MLEARGIVVEVDGRRVVNGVDVEVAAGRVVALMGPNGSGKTSLVYALMGHPAYRIVEGSVMIDGVDYTLKPAHERALAGVFLVFQNPVDLPGVTLEALIKSSLNKRLGKGDLSGNIPGLSERVRSEAKLIGLKEELLARDLNVGFSGGEKKRSEILQARILRPKYLILDEPDSGLDVDGVRIVADYVREVVDSGGGVLLITHNPTLLRYVNPDIIHVMHGGRIVVSGGVEIAERIASEGYNWLR</sequence>
<evidence type="ECO:0000256" key="1">
    <source>
        <dbReference type="ARBA" id="ARBA00022741"/>
    </source>
</evidence>
<dbReference type="GO" id="GO:0016887">
    <property type="term" value="F:ATP hydrolysis activity"/>
    <property type="evidence" value="ECO:0007669"/>
    <property type="project" value="InterPro"/>
</dbReference>
<dbReference type="SUPFAM" id="SSF52540">
    <property type="entry name" value="P-loop containing nucleoside triphosphate hydrolases"/>
    <property type="match status" value="1"/>
</dbReference>
<dbReference type="OrthoDB" id="18492at2157"/>
<dbReference type="SMART" id="SM00382">
    <property type="entry name" value="AAA"/>
    <property type="match status" value="1"/>
</dbReference>
<dbReference type="InterPro" id="IPR010230">
    <property type="entry name" value="FeS-cluster_ATPase_SufC"/>
</dbReference>
<dbReference type="AlphaFoldDB" id="E8R7I4"/>
<keyword evidence="2" id="KW-0067">ATP-binding</keyword>
<dbReference type="CDD" id="cd03217">
    <property type="entry name" value="ABC_FeS_Assembly"/>
    <property type="match status" value="1"/>
</dbReference>
<dbReference type="RefSeq" id="WP_013561701.1">
    <property type="nucleotide sequence ID" value="NC_014961.1"/>
</dbReference>